<name>A0A6L6QF83_9BURK</name>
<accession>A0A6L6QF83</accession>
<keyword evidence="4" id="KW-1185">Reference proteome</keyword>
<dbReference type="RefSeq" id="WP_155453485.1">
    <property type="nucleotide sequence ID" value="NZ_WNKX01000005.1"/>
</dbReference>
<feature type="transmembrane region" description="Helical" evidence="2">
    <location>
        <begin position="47"/>
        <end position="68"/>
    </location>
</feature>
<dbReference type="AlphaFoldDB" id="A0A6L6QF83"/>
<evidence type="ECO:0000256" key="1">
    <source>
        <dbReference type="SAM" id="MobiDB-lite"/>
    </source>
</evidence>
<protein>
    <submittedName>
        <fullName evidence="3">Uncharacterized protein</fullName>
    </submittedName>
</protein>
<gene>
    <name evidence="3" type="ORF">GM658_07960</name>
</gene>
<feature type="region of interest" description="Disordered" evidence="1">
    <location>
        <begin position="1"/>
        <end position="28"/>
    </location>
</feature>
<proteinExistence type="predicted"/>
<comment type="caution">
    <text evidence="3">The sequence shown here is derived from an EMBL/GenBank/DDBJ whole genome shotgun (WGS) entry which is preliminary data.</text>
</comment>
<keyword evidence="2" id="KW-0472">Membrane</keyword>
<evidence type="ECO:0000313" key="3">
    <source>
        <dbReference type="EMBL" id="MTW10537.1"/>
    </source>
</evidence>
<sequence length="248" mass="25703">MSPSNETRKPAGRPSLLSAEQQNSLGNQPVLATALTPAEEAPRRKHLWLVGGLSVLAIAAAIAVVQFGDGQAEPPAAIAAAAQTPPPAPSPAPPVAPVQAPVDAQVADAAPAVAAIIDEAPPAPEVKPKESLAQMLESGVPPASKPAPAKPVHKPVKEKAARTSDRAIAAAAPEQDTDVELLAALVAHAKFDTSANARLSLPKALEQCKKQEKQDAALCRIRVCEGRWKKDECRAYNRSKLEKVASGA</sequence>
<dbReference type="EMBL" id="WNKX01000005">
    <property type="protein sequence ID" value="MTW10537.1"/>
    <property type="molecule type" value="Genomic_DNA"/>
</dbReference>
<evidence type="ECO:0000313" key="4">
    <source>
        <dbReference type="Proteomes" id="UP000472320"/>
    </source>
</evidence>
<keyword evidence="2" id="KW-1133">Transmembrane helix</keyword>
<feature type="compositionally biased region" description="Polar residues" evidence="1">
    <location>
        <begin position="18"/>
        <end position="27"/>
    </location>
</feature>
<reference evidence="3 4" key="1">
    <citation type="submission" date="2019-11" db="EMBL/GenBank/DDBJ databases">
        <title>Type strains purchased from KCTC, JCM and DSMZ.</title>
        <authorList>
            <person name="Lu H."/>
        </authorList>
    </citation>
    <scope>NUCLEOTIDE SEQUENCE [LARGE SCALE GENOMIC DNA]</scope>
    <source>
        <strain evidence="3 4">JCM 31587</strain>
    </source>
</reference>
<keyword evidence="2" id="KW-0812">Transmembrane</keyword>
<dbReference type="Proteomes" id="UP000472320">
    <property type="component" value="Unassembled WGS sequence"/>
</dbReference>
<organism evidence="3 4">
    <name type="scientific">Massilia eburnea</name>
    <dbReference type="NCBI Taxonomy" id="1776165"/>
    <lineage>
        <taxon>Bacteria</taxon>
        <taxon>Pseudomonadati</taxon>
        <taxon>Pseudomonadota</taxon>
        <taxon>Betaproteobacteria</taxon>
        <taxon>Burkholderiales</taxon>
        <taxon>Oxalobacteraceae</taxon>
        <taxon>Telluria group</taxon>
        <taxon>Massilia</taxon>
    </lineage>
</organism>
<dbReference type="OrthoDB" id="8724867at2"/>
<evidence type="ECO:0000256" key="2">
    <source>
        <dbReference type="SAM" id="Phobius"/>
    </source>
</evidence>